<evidence type="ECO:0000313" key="6">
    <source>
        <dbReference type="Proteomes" id="UP000440578"/>
    </source>
</evidence>
<feature type="coiled-coil region" evidence="4">
    <location>
        <begin position="49"/>
        <end position="87"/>
    </location>
</feature>
<dbReference type="GO" id="GO:0006457">
    <property type="term" value="P:protein folding"/>
    <property type="evidence" value="ECO:0007669"/>
    <property type="project" value="InterPro"/>
</dbReference>
<keyword evidence="4" id="KW-0175">Coiled coil</keyword>
<gene>
    <name evidence="5" type="primary">PFDN4</name>
    <name evidence="5" type="ORF">FJT64_026579</name>
</gene>
<accession>A0A6A4W3S0</accession>
<dbReference type="OrthoDB" id="4159489at2759"/>
<dbReference type="GO" id="GO:0016272">
    <property type="term" value="C:prefoldin complex"/>
    <property type="evidence" value="ECO:0007669"/>
    <property type="project" value="InterPro"/>
</dbReference>
<sequence>MSAQTMQKGTFSSNLMKNLDDASDELLMVDDEEEPVPFMVADVFFHTPLEETKAKLETLKDELTRQMEELNTKGSRFKEEMALLKRDLYAKFGDNINLEPDED</sequence>
<evidence type="ECO:0000256" key="2">
    <source>
        <dbReference type="ARBA" id="ARBA00011695"/>
    </source>
</evidence>
<proteinExistence type="inferred from homology"/>
<comment type="caution">
    <text evidence="5">The sequence shown here is derived from an EMBL/GenBank/DDBJ whole genome shotgun (WGS) entry which is preliminary data.</text>
</comment>
<organism evidence="5 6">
    <name type="scientific">Amphibalanus amphitrite</name>
    <name type="common">Striped barnacle</name>
    <name type="synonym">Balanus amphitrite</name>
    <dbReference type="NCBI Taxonomy" id="1232801"/>
    <lineage>
        <taxon>Eukaryota</taxon>
        <taxon>Metazoa</taxon>
        <taxon>Ecdysozoa</taxon>
        <taxon>Arthropoda</taxon>
        <taxon>Crustacea</taxon>
        <taxon>Multicrustacea</taxon>
        <taxon>Cirripedia</taxon>
        <taxon>Thoracica</taxon>
        <taxon>Thoracicalcarea</taxon>
        <taxon>Balanomorpha</taxon>
        <taxon>Balanoidea</taxon>
        <taxon>Balanidae</taxon>
        <taxon>Amphibalaninae</taxon>
        <taxon>Amphibalanus</taxon>
    </lineage>
</organism>
<dbReference type="InterPro" id="IPR002777">
    <property type="entry name" value="PFD_beta-like"/>
</dbReference>
<dbReference type="AlphaFoldDB" id="A0A6A4W3S0"/>
<dbReference type="GO" id="GO:0051082">
    <property type="term" value="F:unfolded protein binding"/>
    <property type="evidence" value="ECO:0007669"/>
    <property type="project" value="InterPro"/>
</dbReference>
<dbReference type="SUPFAM" id="SSF46579">
    <property type="entry name" value="Prefoldin"/>
    <property type="match status" value="1"/>
</dbReference>
<evidence type="ECO:0000256" key="1">
    <source>
        <dbReference type="ARBA" id="ARBA00008045"/>
    </source>
</evidence>
<dbReference type="PANTHER" id="PTHR21100:SF9">
    <property type="entry name" value="PREFOLDIN SUBUNIT 4"/>
    <property type="match status" value="1"/>
</dbReference>
<dbReference type="Proteomes" id="UP000440578">
    <property type="component" value="Unassembled WGS sequence"/>
</dbReference>
<dbReference type="EMBL" id="VIIS01001201">
    <property type="protein sequence ID" value="KAF0301055.1"/>
    <property type="molecule type" value="Genomic_DNA"/>
</dbReference>
<keyword evidence="3" id="KW-0143">Chaperone</keyword>
<comment type="similarity">
    <text evidence="1">Belongs to the prefoldin subunit beta family.</text>
</comment>
<reference evidence="5 6" key="1">
    <citation type="submission" date="2019-07" db="EMBL/GenBank/DDBJ databases">
        <title>Draft genome assembly of a fouling barnacle, Amphibalanus amphitrite (Darwin, 1854): The first reference genome for Thecostraca.</title>
        <authorList>
            <person name="Kim W."/>
        </authorList>
    </citation>
    <scope>NUCLEOTIDE SEQUENCE [LARGE SCALE GENOMIC DNA]</scope>
    <source>
        <strain evidence="5">SNU_AA5</strain>
        <tissue evidence="5">Soma without cirri and trophi</tissue>
    </source>
</reference>
<dbReference type="InterPro" id="IPR016661">
    <property type="entry name" value="PFDN4"/>
</dbReference>
<comment type="subunit">
    <text evidence="2">Heterohexamer of two PFD-alpha type and four PFD-beta type subunits.</text>
</comment>
<evidence type="ECO:0000256" key="3">
    <source>
        <dbReference type="ARBA" id="ARBA00023186"/>
    </source>
</evidence>
<evidence type="ECO:0000256" key="4">
    <source>
        <dbReference type="SAM" id="Coils"/>
    </source>
</evidence>
<keyword evidence="6" id="KW-1185">Reference proteome</keyword>
<dbReference type="Pfam" id="PF01920">
    <property type="entry name" value="Prefoldin_2"/>
    <property type="match status" value="1"/>
</dbReference>
<name>A0A6A4W3S0_AMPAM</name>
<evidence type="ECO:0000313" key="5">
    <source>
        <dbReference type="EMBL" id="KAF0301055.1"/>
    </source>
</evidence>
<protein>
    <submittedName>
        <fullName evidence="5">Prefoldin subunit 4</fullName>
    </submittedName>
</protein>
<dbReference type="PANTHER" id="PTHR21100">
    <property type="entry name" value="PREFOLDIN SUBUNIT 4"/>
    <property type="match status" value="1"/>
</dbReference>
<dbReference type="GO" id="GO:0005737">
    <property type="term" value="C:cytoplasm"/>
    <property type="evidence" value="ECO:0007669"/>
    <property type="project" value="TreeGrafter"/>
</dbReference>